<gene>
    <name evidence="2" type="ORF">NCTC13635_00824</name>
</gene>
<protein>
    <submittedName>
        <fullName evidence="2">Lipoprotein</fullName>
    </submittedName>
</protein>
<name>A0A3S4GGG4_KLEPN</name>
<evidence type="ECO:0000259" key="1">
    <source>
        <dbReference type="Pfam" id="PF22137"/>
    </source>
</evidence>
<dbReference type="AlphaFoldDB" id="A0A3S4GGG4"/>
<sequence length="160" mass="18190">MQPLTTIHLPPAAVWKPSLLSRWPGITAWRIDRYARGSMLKTPFYQRATNTEALPAARKAAEVIRDKEQEKVLSARQNQIANQPPDRMDELVLQPGVKDFDPKMDQTQLFDAAKEFGKDYHDGYRIPDNLAQLVLDTVLQPVIFILNTDDEAQEIPAHEA</sequence>
<feature type="domain" description="T6SS Phospholipase effector Tle1-like C-terminal" evidence="1">
    <location>
        <begin position="26"/>
        <end position="155"/>
    </location>
</feature>
<dbReference type="EMBL" id="LR134162">
    <property type="protein sequence ID" value="VEA99797.1"/>
    <property type="molecule type" value="Genomic_DNA"/>
</dbReference>
<reference evidence="2 3" key="1">
    <citation type="submission" date="2018-12" db="EMBL/GenBank/DDBJ databases">
        <authorList>
            <consortium name="Pathogen Informatics"/>
        </authorList>
    </citation>
    <scope>NUCLEOTIDE SEQUENCE [LARGE SCALE GENOMIC DNA]</scope>
    <source>
        <strain evidence="2 3">NCTC13635</strain>
    </source>
</reference>
<dbReference type="Pfam" id="PF22137">
    <property type="entry name" value="T6SS_Tle1-like_C"/>
    <property type="match status" value="1"/>
</dbReference>
<evidence type="ECO:0000313" key="2">
    <source>
        <dbReference type="EMBL" id="VEA99797.1"/>
    </source>
</evidence>
<accession>A0A3S4GGG4</accession>
<keyword evidence="2" id="KW-0449">Lipoprotein</keyword>
<dbReference type="Proteomes" id="UP000282433">
    <property type="component" value="Chromosome"/>
</dbReference>
<organism evidence="2 3">
    <name type="scientific">Klebsiella pneumoniae</name>
    <dbReference type="NCBI Taxonomy" id="573"/>
    <lineage>
        <taxon>Bacteria</taxon>
        <taxon>Pseudomonadati</taxon>
        <taxon>Pseudomonadota</taxon>
        <taxon>Gammaproteobacteria</taxon>
        <taxon>Enterobacterales</taxon>
        <taxon>Enterobacteriaceae</taxon>
        <taxon>Klebsiella/Raoultella group</taxon>
        <taxon>Klebsiella</taxon>
        <taxon>Klebsiella pneumoniae complex</taxon>
    </lineage>
</organism>
<evidence type="ECO:0000313" key="3">
    <source>
        <dbReference type="Proteomes" id="UP000282433"/>
    </source>
</evidence>
<dbReference type="InterPro" id="IPR054388">
    <property type="entry name" value="Tle1-like_C"/>
</dbReference>
<proteinExistence type="predicted"/>